<proteinExistence type="predicted"/>
<dbReference type="SUPFAM" id="SSF48403">
    <property type="entry name" value="Ankyrin repeat"/>
    <property type="match status" value="1"/>
</dbReference>
<keyword evidence="1" id="KW-0677">Repeat</keyword>
<dbReference type="PANTHER" id="PTHR24198:SF165">
    <property type="entry name" value="ANKYRIN REPEAT-CONTAINING PROTEIN-RELATED"/>
    <property type="match status" value="1"/>
</dbReference>
<gene>
    <name evidence="3" type="ORF">MGAL_10B056386</name>
</gene>
<dbReference type="Gene3D" id="1.25.40.20">
    <property type="entry name" value="Ankyrin repeat-containing domain"/>
    <property type="match status" value="1"/>
</dbReference>
<dbReference type="OrthoDB" id="10372429at2759"/>
<dbReference type="InterPro" id="IPR002110">
    <property type="entry name" value="Ankyrin_rpt"/>
</dbReference>
<keyword evidence="2" id="KW-0040">ANK repeat</keyword>
<dbReference type="InterPro" id="IPR036770">
    <property type="entry name" value="Ankyrin_rpt-contain_sf"/>
</dbReference>
<evidence type="ECO:0000313" key="3">
    <source>
        <dbReference type="EMBL" id="VDI41461.1"/>
    </source>
</evidence>
<evidence type="ECO:0000256" key="1">
    <source>
        <dbReference type="ARBA" id="ARBA00022737"/>
    </source>
</evidence>
<keyword evidence="4" id="KW-1185">Reference proteome</keyword>
<evidence type="ECO:0000256" key="2">
    <source>
        <dbReference type="ARBA" id="ARBA00023043"/>
    </source>
</evidence>
<name>A0A8B6F086_MYTGA</name>
<protein>
    <submittedName>
        <fullName evidence="3">Uncharacterized protein</fullName>
    </submittedName>
</protein>
<reference evidence="3" key="1">
    <citation type="submission" date="2018-11" db="EMBL/GenBank/DDBJ databases">
        <authorList>
            <person name="Alioto T."/>
            <person name="Alioto T."/>
        </authorList>
    </citation>
    <scope>NUCLEOTIDE SEQUENCE</scope>
</reference>
<dbReference type="EMBL" id="UYJE01005902">
    <property type="protein sequence ID" value="VDI41461.1"/>
    <property type="molecule type" value="Genomic_DNA"/>
</dbReference>
<accession>A0A8B6F086</accession>
<dbReference type="Proteomes" id="UP000596742">
    <property type="component" value="Unassembled WGS sequence"/>
</dbReference>
<comment type="caution">
    <text evidence="3">The sequence shown here is derived from an EMBL/GenBank/DDBJ whole genome shotgun (WGS) entry which is preliminary data.</text>
</comment>
<sequence length="127" mass="14130">MDRCLINALHSGKFKLANILIQGGQNVNICNSKGATPLMLASKLKVDIEDMPKKIQLMESLLNHDATLASVDRNGRTALMYALHSECIEAIQLLKSHGLFNTVSSQTKFERTRSIELSFFSSFESDE</sequence>
<organism evidence="3 4">
    <name type="scientific">Mytilus galloprovincialis</name>
    <name type="common">Mediterranean mussel</name>
    <dbReference type="NCBI Taxonomy" id="29158"/>
    <lineage>
        <taxon>Eukaryota</taxon>
        <taxon>Metazoa</taxon>
        <taxon>Spiralia</taxon>
        <taxon>Lophotrochozoa</taxon>
        <taxon>Mollusca</taxon>
        <taxon>Bivalvia</taxon>
        <taxon>Autobranchia</taxon>
        <taxon>Pteriomorphia</taxon>
        <taxon>Mytilida</taxon>
        <taxon>Mytiloidea</taxon>
        <taxon>Mytilidae</taxon>
        <taxon>Mytilinae</taxon>
        <taxon>Mytilus</taxon>
    </lineage>
</organism>
<dbReference type="Pfam" id="PF12796">
    <property type="entry name" value="Ank_2"/>
    <property type="match status" value="1"/>
</dbReference>
<dbReference type="AlphaFoldDB" id="A0A8B6F086"/>
<dbReference type="PANTHER" id="PTHR24198">
    <property type="entry name" value="ANKYRIN REPEAT AND PROTEIN KINASE DOMAIN-CONTAINING PROTEIN"/>
    <property type="match status" value="1"/>
</dbReference>
<evidence type="ECO:0000313" key="4">
    <source>
        <dbReference type="Proteomes" id="UP000596742"/>
    </source>
</evidence>